<evidence type="ECO:0000256" key="1">
    <source>
        <dbReference type="SAM" id="MobiDB-lite"/>
    </source>
</evidence>
<name>A0A1M7ZDB3_9BACT</name>
<evidence type="ECO:0000313" key="2">
    <source>
        <dbReference type="EMBL" id="SHO62812.1"/>
    </source>
</evidence>
<dbReference type="AlphaFoldDB" id="A0A1M7ZDB3"/>
<dbReference type="RefSeq" id="WP_073571981.1">
    <property type="nucleotide sequence ID" value="NZ_FRXN01000003.1"/>
</dbReference>
<dbReference type="STRING" id="1073327.SAMN04488108_2331"/>
<protein>
    <submittedName>
        <fullName evidence="2">Uncharacterized protein</fullName>
    </submittedName>
</protein>
<organism evidence="2 3">
    <name type="scientific">Algoriphagus zhangzhouensis</name>
    <dbReference type="NCBI Taxonomy" id="1073327"/>
    <lineage>
        <taxon>Bacteria</taxon>
        <taxon>Pseudomonadati</taxon>
        <taxon>Bacteroidota</taxon>
        <taxon>Cytophagia</taxon>
        <taxon>Cytophagales</taxon>
        <taxon>Cyclobacteriaceae</taxon>
        <taxon>Algoriphagus</taxon>
    </lineage>
</organism>
<evidence type="ECO:0000313" key="3">
    <source>
        <dbReference type="Proteomes" id="UP000184609"/>
    </source>
</evidence>
<dbReference type="OrthoDB" id="821958at2"/>
<dbReference type="InterPro" id="IPR046233">
    <property type="entry name" value="DUF6266"/>
</dbReference>
<dbReference type="EMBL" id="FRXN01000003">
    <property type="protein sequence ID" value="SHO62812.1"/>
    <property type="molecule type" value="Genomic_DNA"/>
</dbReference>
<sequence length="222" mass="25136">MARVISSFLEGVSGSLGELVIYKVGGKTYIRKKPGKQSKSTKARTSERKRHSQSVHTQAHRFLRNITPILRFGYQNYEDGARKAYHAAVSYTMKNSFKFEGKGASKVLDISLVKVSRGNLLGPQEPKVERVTEGVKFSWTNNSWQSSASPYDHVFVFLLSIEGVLSGSLWEFLGNIREKESHILPLSNVQDDRKWHAWIAFSQANPWTKKRELSDSVYLGIV</sequence>
<dbReference type="Pfam" id="PF19781">
    <property type="entry name" value="DUF6266"/>
    <property type="match status" value="1"/>
</dbReference>
<accession>A0A1M7ZDB3</accession>
<proteinExistence type="predicted"/>
<reference evidence="3" key="1">
    <citation type="submission" date="2016-12" db="EMBL/GenBank/DDBJ databases">
        <authorList>
            <person name="Varghese N."/>
            <person name="Submissions S."/>
        </authorList>
    </citation>
    <scope>NUCLEOTIDE SEQUENCE [LARGE SCALE GENOMIC DNA]</scope>
    <source>
        <strain evidence="3">DSM 25035</strain>
    </source>
</reference>
<gene>
    <name evidence="2" type="ORF">SAMN04488108_2331</name>
</gene>
<dbReference type="Proteomes" id="UP000184609">
    <property type="component" value="Unassembled WGS sequence"/>
</dbReference>
<keyword evidence="3" id="KW-1185">Reference proteome</keyword>
<feature type="region of interest" description="Disordered" evidence="1">
    <location>
        <begin position="32"/>
        <end position="57"/>
    </location>
</feature>